<evidence type="ECO:0000313" key="4">
    <source>
        <dbReference type="Proteomes" id="UP001160483"/>
    </source>
</evidence>
<proteinExistence type="predicted"/>
<accession>A0AAU9LRQ1</accession>
<comment type="caution">
    <text evidence="1">The sequence shown here is derived from an EMBL/GenBank/DDBJ whole genome shotgun (WGS) entry which is preliminary data.</text>
</comment>
<dbReference type="EMBL" id="CAKLCB010000373">
    <property type="protein sequence ID" value="CAH0520882.1"/>
    <property type="molecule type" value="Genomic_DNA"/>
</dbReference>
<evidence type="ECO:0000313" key="1">
    <source>
        <dbReference type="EMBL" id="CAH0482561.1"/>
    </source>
</evidence>
<sequence length="94" mass="11113">MSFSAFVAGMALGGLRYGMVKFKLLECESVVMYSVNQVTENFHGHDGHRKKTHNQSRYESLPSHEHEYYTYIRQGWNSKVMAFRHKVYELFEMK</sequence>
<evidence type="ECO:0000313" key="2">
    <source>
        <dbReference type="EMBL" id="CAH0520882.1"/>
    </source>
</evidence>
<dbReference type="AlphaFoldDB" id="A0AAU9LRQ1"/>
<dbReference type="Proteomes" id="UP001158986">
    <property type="component" value="Unassembled WGS sequence"/>
</dbReference>
<evidence type="ECO:0000313" key="3">
    <source>
        <dbReference type="Proteomes" id="UP001158986"/>
    </source>
</evidence>
<reference evidence="1 3" key="1">
    <citation type="submission" date="2021-11" db="EMBL/GenBank/DDBJ databases">
        <authorList>
            <person name="Islam A."/>
            <person name="Islam S."/>
            <person name="Flora M.S."/>
            <person name="Rahman M."/>
            <person name="Ziaur R.M."/>
            <person name="Epstein J.H."/>
            <person name="Hassan M."/>
            <person name="Klassen M."/>
            <person name="Woodard K."/>
            <person name="Webb A."/>
            <person name="Webby R.J."/>
            <person name="El Zowalaty M.E."/>
        </authorList>
    </citation>
    <scope>NUCLEOTIDE SEQUENCE</scope>
    <source>
        <strain evidence="2">Pbs1</strain>
        <strain evidence="1">Pbs3</strain>
    </source>
</reference>
<protein>
    <recommendedName>
        <fullName evidence="5">NADH-ubiquinone oxidoreductase 21kDa subunit N-terminal domain-containing protein</fullName>
    </recommendedName>
</protein>
<dbReference type="EMBL" id="CAKKTJ010000335">
    <property type="protein sequence ID" value="CAH0482561.1"/>
    <property type="molecule type" value="Genomic_DNA"/>
</dbReference>
<keyword evidence="3" id="KW-1185">Reference proteome</keyword>
<evidence type="ECO:0008006" key="5">
    <source>
        <dbReference type="Google" id="ProtNLM"/>
    </source>
</evidence>
<dbReference type="Proteomes" id="UP001160483">
    <property type="component" value="Unassembled WGS sequence"/>
</dbReference>
<name>A0AAU9LRQ1_9STRA</name>
<organism evidence="1 4">
    <name type="scientific">Peronospora belbahrii</name>
    <dbReference type="NCBI Taxonomy" id="622444"/>
    <lineage>
        <taxon>Eukaryota</taxon>
        <taxon>Sar</taxon>
        <taxon>Stramenopiles</taxon>
        <taxon>Oomycota</taxon>
        <taxon>Peronosporomycetes</taxon>
        <taxon>Peronosporales</taxon>
        <taxon>Peronosporaceae</taxon>
        <taxon>Peronospora</taxon>
    </lineage>
</organism>
<gene>
    <name evidence="2" type="ORF">PBS001_LOCUS7345</name>
    <name evidence="1" type="ORF">PBS003_LOCUS9148</name>
</gene>